<feature type="domain" description="Sodium/calcium exchanger membrane region" evidence="10">
    <location>
        <begin position="27"/>
        <end position="178"/>
    </location>
</feature>
<dbReference type="AlphaFoldDB" id="A0A8J3EKP8"/>
<keyword evidence="12" id="KW-1185">Reference proteome</keyword>
<reference evidence="11" key="1">
    <citation type="journal article" date="2014" name="Int. J. Syst. Evol. Microbiol.">
        <title>Complete genome sequence of Corynebacterium casei LMG S-19264T (=DSM 44701T), isolated from a smear-ripened cheese.</title>
        <authorList>
            <consortium name="US DOE Joint Genome Institute (JGI-PGF)"/>
            <person name="Walter F."/>
            <person name="Albersmeier A."/>
            <person name="Kalinowski J."/>
            <person name="Ruckert C."/>
        </authorList>
    </citation>
    <scope>NUCLEOTIDE SEQUENCE</scope>
    <source>
        <strain evidence="11">CGMCC 1.12777</strain>
    </source>
</reference>
<feature type="transmembrane region" description="Helical" evidence="9">
    <location>
        <begin position="131"/>
        <end position="151"/>
    </location>
</feature>
<keyword evidence="3 9" id="KW-0109">Calcium transport</keyword>
<dbReference type="NCBIfam" id="TIGR00846">
    <property type="entry name" value="caca2"/>
    <property type="match status" value="1"/>
</dbReference>
<keyword evidence="9" id="KW-0050">Antiport</keyword>
<evidence type="ECO:0000256" key="1">
    <source>
        <dbReference type="ARBA" id="ARBA00004127"/>
    </source>
</evidence>
<evidence type="ECO:0000256" key="8">
    <source>
        <dbReference type="ARBA" id="ARBA00023136"/>
    </source>
</evidence>
<dbReference type="PANTHER" id="PTHR31503">
    <property type="entry name" value="VACUOLAR CALCIUM ION TRANSPORTER"/>
    <property type="match status" value="1"/>
</dbReference>
<evidence type="ECO:0000313" key="12">
    <source>
        <dbReference type="Proteomes" id="UP000656813"/>
    </source>
</evidence>
<dbReference type="InterPro" id="IPR004713">
    <property type="entry name" value="CaH_exchang"/>
</dbReference>
<keyword evidence="8 9" id="KW-0472">Membrane</keyword>
<dbReference type="EMBL" id="BMFV01000002">
    <property type="protein sequence ID" value="GGH76096.1"/>
    <property type="molecule type" value="Genomic_DNA"/>
</dbReference>
<keyword evidence="4 9" id="KW-0812">Transmembrane</keyword>
<keyword evidence="7 9" id="KW-0406">Ion transport</keyword>
<dbReference type="InterPro" id="IPR004798">
    <property type="entry name" value="CAX-like"/>
</dbReference>
<dbReference type="InterPro" id="IPR044880">
    <property type="entry name" value="NCX_ion-bd_dom_sf"/>
</dbReference>
<evidence type="ECO:0000259" key="10">
    <source>
        <dbReference type="Pfam" id="PF01699"/>
    </source>
</evidence>
<feature type="transmembrane region" description="Helical" evidence="9">
    <location>
        <begin position="59"/>
        <end position="79"/>
    </location>
</feature>
<comment type="caution">
    <text evidence="11">The sequence shown here is derived from an EMBL/GenBank/DDBJ whole genome shotgun (WGS) entry which is preliminary data.</text>
</comment>
<evidence type="ECO:0000256" key="7">
    <source>
        <dbReference type="ARBA" id="ARBA00023065"/>
    </source>
</evidence>
<keyword evidence="2 9" id="KW-0813">Transport</keyword>
<feature type="transmembrane region" description="Helical" evidence="9">
    <location>
        <begin position="157"/>
        <end position="180"/>
    </location>
</feature>
<dbReference type="GO" id="GO:0016020">
    <property type="term" value="C:membrane"/>
    <property type="evidence" value="ECO:0007669"/>
    <property type="project" value="InterPro"/>
</dbReference>
<feature type="transmembrane region" description="Helical" evidence="9">
    <location>
        <begin position="29"/>
        <end position="47"/>
    </location>
</feature>
<dbReference type="InterPro" id="IPR004837">
    <property type="entry name" value="NaCa_Exmemb"/>
</dbReference>
<comment type="similarity">
    <text evidence="9">Belongs to the Ca(2+):cation antiporter (CaCA) (TC 2.A.19) family.</text>
</comment>
<dbReference type="Gene3D" id="1.20.1420.30">
    <property type="entry name" value="NCX, central ion-binding region"/>
    <property type="match status" value="1"/>
</dbReference>
<comment type="subcellular location">
    <subcellularLocation>
        <location evidence="1">Endomembrane system</location>
        <topology evidence="1">Multi-pass membrane protein</topology>
    </subcellularLocation>
</comment>
<evidence type="ECO:0000256" key="9">
    <source>
        <dbReference type="RuleBase" id="RU365028"/>
    </source>
</evidence>
<evidence type="ECO:0000256" key="5">
    <source>
        <dbReference type="ARBA" id="ARBA00022837"/>
    </source>
</evidence>
<feature type="transmembrane region" description="Helical" evidence="9">
    <location>
        <begin position="285"/>
        <end position="305"/>
    </location>
</feature>
<dbReference type="GO" id="GO:0015369">
    <property type="term" value="F:calcium:proton antiporter activity"/>
    <property type="evidence" value="ECO:0007669"/>
    <property type="project" value="UniProtKB-UniRule"/>
</dbReference>
<dbReference type="GO" id="GO:0012505">
    <property type="term" value="C:endomembrane system"/>
    <property type="evidence" value="ECO:0007669"/>
    <property type="project" value="UniProtKB-SubCell"/>
</dbReference>
<dbReference type="PANTHER" id="PTHR31503:SF22">
    <property type="entry name" value="VACUOLAR CALCIUM ION TRANSPORTER"/>
    <property type="match status" value="1"/>
</dbReference>
<dbReference type="RefSeq" id="WP_188495907.1">
    <property type="nucleotide sequence ID" value="NZ_BMFV01000002.1"/>
</dbReference>
<evidence type="ECO:0000256" key="2">
    <source>
        <dbReference type="ARBA" id="ARBA00022448"/>
    </source>
</evidence>
<proteinExistence type="inferred from homology"/>
<feature type="transmembrane region" description="Helical" evidence="9">
    <location>
        <begin position="241"/>
        <end position="264"/>
    </location>
</feature>
<dbReference type="NCBIfam" id="TIGR00378">
    <property type="entry name" value="cax"/>
    <property type="match status" value="1"/>
</dbReference>
<dbReference type="Pfam" id="PF01699">
    <property type="entry name" value="Na_Ca_ex"/>
    <property type="match status" value="2"/>
</dbReference>
<accession>A0A8J3EKP8</accession>
<feature type="transmembrane region" description="Helical" evidence="9">
    <location>
        <begin position="331"/>
        <end position="350"/>
    </location>
</feature>
<organism evidence="11 12">
    <name type="scientific">Pullulanibacillus pueri</name>
    <dbReference type="NCBI Taxonomy" id="1437324"/>
    <lineage>
        <taxon>Bacteria</taxon>
        <taxon>Bacillati</taxon>
        <taxon>Bacillota</taxon>
        <taxon>Bacilli</taxon>
        <taxon>Bacillales</taxon>
        <taxon>Sporolactobacillaceae</taxon>
        <taxon>Pullulanibacillus</taxon>
    </lineage>
</organism>
<dbReference type="Proteomes" id="UP000656813">
    <property type="component" value="Unassembled WGS sequence"/>
</dbReference>
<gene>
    <name evidence="11" type="ORF">GCM10007096_06030</name>
</gene>
<evidence type="ECO:0000256" key="4">
    <source>
        <dbReference type="ARBA" id="ARBA00022692"/>
    </source>
</evidence>
<name>A0A8J3EKP8_9BACL</name>
<feature type="transmembrane region" description="Helical" evidence="9">
    <location>
        <begin position="201"/>
        <end position="221"/>
    </location>
</feature>
<comment type="caution">
    <text evidence="9">Lacks conserved residue(s) required for the propagation of feature annotation.</text>
</comment>
<feature type="domain" description="Sodium/calcium exchanger membrane region" evidence="10">
    <location>
        <begin position="206"/>
        <end position="344"/>
    </location>
</feature>
<protein>
    <recommendedName>
        <fullName evidence="9">Ca(2+)/H(+) antiporter</fullName>
    </recommendedName>
</protein>
<evidence type="ECO:0000313" key="11">
    <source>
        <dbReference type="EMBL" id="GGH76096.1"/>
    </source>
</evidence>
<evidence type="ECO:0000256" key="6">
    <source>
        <dbReference type="ARBA" id="ARBA00022989"/>
    </source>
</evidence>
<comment type="function">
    <text evidence="9">Ca(+)/H(+) antiporter that extrudes calcium in exchange for external protons.</text>
</comment>
<reference evidence="11" key="2">
    <citation type="submission" date="2020-09" db="EMBL/GenBank/DDBJ databases">
        <authorList>
            <person name="Sun Q."/>
            <person name="Zhou Y."/>
        </authorList>
    </citation>
    <scope>NUCLEOTIDE SEQUENCE</scope>
    <source>
        <strain evidence="11">CGMCC 1.12777</strain>
    </source>
</reference>
<evidence type="ECO:0000256" key="3">
    <source>
        <dbReference type="ARBA" id="ARBA00022568"/>
    </source>
</evidence>
<sequence>MNRFFLILSIIGVPLSIFGSFLQWPDILMFAIYCLTIIGLASFMGRATESIAIVTGPSIGGLLNATFGNAVELIISFFALKEGLFSVVMASITGSVIGNLLLVGGLSIMVGGMRYKRQNFNVHDARHNTGIMMFAIIVAFIFPYIFSLNMAEHRVQLLSTVIAIVLILIYLFSLLFRLVTHRGIYKTSDDDVGHTDEKAEWGSLKAIIILAVVTLIVAYISEHLVDTIKPVGESFGWTETFIGVIIVAIVGNAAEHASAILMAYKNRMNVAIEIAIGSTLQISMFVAPVLVLMSWAFASFMPLVFPLKELTAMALATLLTMSTTTDGDTNWFEGAMLLAAYVIMGFGFYLL</sequence>
<keyword evidence="6 9" id="KW-1133">Transmembrane helix</keyword>
<keyword evidence="5 9" id="KW-0106">Calcium</keyword>
<dbReference type="GO" id="GO:0006874">
    <property type="term" value="P:intracellular calcium ion homeostasis"/>
    <property type="evidence" value="ECO:0007669"/>
    <property type="project" value="TreeGrafter"/>
</dbReference>
<feature type="transmembrane region" description="Helical" evidence="9">
    <location>
        <begin position="85"/>
        <end position="110"/>
    </location>
</feature>